<dbReference type="HOGENOM" id="CLU_040452_3_0_1"/>
<dbReference type="KEGG" id="dwi:6638759"/>
<keyword evidence="4" id="KW-1185">Reference proteome</keyword>
<dbReference type="InterPro" id="IPR043143">
    <property type="entry name" value="Mal/L-sulf/L-lact_DH-like_NADP"/>
</dbReference>
<keyword evidence="2 3" id="KW-0560">Oxidoreductase</keyword>
<comment type="similarity">
    <text evidence="1">Belongs to the LDH2/MDH2 oxidoreductase family.</text>
</comment>
<accession>B4MMX2</accession>
<dbReference type="Gene3D" id="1.10.1530.10">
    <property type="match status" value="1"/>
</dbReference>
<dbReference type="InterPro" id="IPR003767">
    <property type="entry name" value="Malate/L-lactate_DH-like"/>
</dbReference>
<dbReference type="PANTHER" id="PTHR11091">
    <property type="entry name" value="OXIDOREDUCTASE-RELATED"/>
    <property type="match status" value="1"/>
</dbReference>
<organism evidence="3 4">
    <name type="scientific">Drosophila willistoni</name>
    <name type="common">Fruit fly</name>
    <dbReference type="NCBI Taxonomy" id="7260"/>
    <lineage>
        <taxon>Eukaryota</taxon>
        <taxon>Metazoa</taxon>
        <taxon>Ecdysozoa</taxon>
        <taxon>Arthropoda</taxon>
        <taxon>Hexapoda</taxon>
        <taxon>Insecta</taxon>
        <taxon>Pterygota</taxon>
        <taxon>Neoptera</taxon>
        <taxon>Endopterygota</taxon>
        <taxon>Diptera</taxon>
        <taxon>Brachycera</taxon>
        <taxon>Muscomorpha</taxon>
        <taxon>Ephydroidea</taxon>
        <taxon>Drosophilidae</taxon>
        <taxon>Drosophila</taxon>
        <taxon>Sophophora</taxon>
    </lineage>
</organism>
<dbReference type="STRING" id="7260.B4MMX2"/>
<dbReference type="Pfam" id="PF02615">
    <property type="entry name" value="Ldh_2"/>
    <property type="match status" value="1"/>
</dbReference>
<dbReference type="InParanoid" id="B4MMX2"/>
<dbReference type="InterPro" id="IPR036111">
    <property type="entry name" value="Mal/L-sulfo/L-lacto_DH-like_sf"/>
</dbReference>
<evidence type="ECO:0000313" key="4">
    <source>
        <dbReference type="Proteomes" id="UP000007798"/>
    </source>
</evidence>
<dbReference type="InterPro" id="IPR043144">
    <property type="entry name" value="Mal/L-sulf/L-lact_DH-like_ah"/>
</dbReference>
<proteinExistence type="inferred from homology"/>
<evidence type="ECO:0000256" key="2">
    <source>
        <dbReference type="ARBA" id="ARBA00023002"/>
    </source>
</evidence>
<dbReference type="SMR" id="B4MMX2"/>
<gene>
    <name evidence="3" type="primary">Dwil\GK19287</name>
    <name evidence="3" type="ORF">Dwil_GK19287</name>
</gene>
<evidence type="ECO:0000313" key="3">
    <source>
        <dbReference type="EMBL" id="EDW73528.2"/>
    </source>
</evidence>
<dbReference type="GO" id="GO:0016491">
    <property type="term" value="F:oxidoreductase activity"/>
    <property type="evidence" value="ECO:0007669"/>
    <property type="project" value="UniProtKB-KW"/>
</dbReference>
<reference evidence="3 4" key="1">
    <citation type="journal article" date="2007" name="Nature">
        <title>Evolution of genes and genomes on the Drosophila phylogeny.</title>
        <authorList>
            <consortium name="Drosophila 12 Genomes Consortium"/>
            <person name="Clark A.G."/>
            <person name="Eisen M.B."/>
            <person name="Smith D.R."/>
            <person name="Bergman C.M."/>
            <person name="Oliver B."/>
            <person name="Markow T.A."/>
            <person name="Kaufman T.C."/>
            <person name="Kellis M."/>
            <person name="Gelbart W."/>
            <person name="Iyer V.N."/>
            <person name="Pollard D.A."/>
            <person name="Sackton T.B."/>
            <person name="Larracuente A.M."/>
            <person name="Singh N.D."/>
            <person name="Abad J.P."/>
            <person name="Abt D.N."/>
            <person name="Adryan B."/>
            <person name="Aguade M."/>
            <person name="Akashi H."/>
            <person name="Anderson W.W."/>
            <person name="Aquadro C.F."/>
            <person name="Ardell D.H."/>
            <person name="Arguello R."/>
            <person name="Artieri C.G."/>
            <person name="Barbash D.A."/>
            <person name="Barker D."/>
            <person name="Barsanti P."/>
            <person name="Batterham P."/>
            <person name="Batzoglou S."/>
            <person name="Begun D."/>
            <person name="Bhutkar A."/>
            <person name="Blanco E."/>
            <person name="Bosak S.A."/>
            <person name="Bradley R.K."/>
            <person name="Brand A.D."/>
            <person name="Brent M.R."/>
            <person name="Brooks A.N."/>
            <person name="Brown R.H."/>
            <person name="Butlin R.K."/>
            <person name="Caggese C."/>
            <person name="Calvi B.R."/>
            <person name="Bernardo de Carvalho A."/>
            <person name="Caspi A."/>
            <person name="Castrezana S."/>
            <person name="Celniker S.E."/>
            <person name="Chang J.L."/>
            <person name="Chapple C."/>
            <person name="Chatterji S."/>
            <person name="Chinwalla A."/>
            <person name="Civetta A."/>
            <person name="Clifton S.W."/>
            <person name="Comeron J.M."/>
            <person name="Costello J.C."/>
            <person name="Coyne J.A."/>
            <person name="Daub J."/>
            <person name="David R.G."/>
            <person name="Delcher A.L."/>
            <person name="Delehaunty K."/>
            <person name="Do C.B."/>
            <person name="Ebling H."/>
            <person name="Edwards K."/>
            <person name="Eickbush T."/>
            <person name="Evans J.D."/>
            <person name="Filipski A."/>
            <person name="Findeiss S."/>
            <person name="Freyhult E."/>
            <person name="Fulton L."/>
            <person name="Fulton R."/>
            <person name="Garcia A.C."/>
            <person name="Gardiner A."/>
            <person name="Garfield D.A."/>
            <person name="Garvin B.E."/>
            <person name="Gibson G."/>
            <person name="Gilbert D."/>
            <person name="Gnerre S."/>
            <person name="Godfrey J."/>
            <person name="Good R."/>
            <person name="Gotea V."/>
            <person name="Gravely B."/>
            <person name="Greenberg A.J."/>
            <person name="Griffiths-Jones S."/>
            <person name="Gross S."/>
            <person name="Guigo R."/>
            <person name="Gustafson E.A."/>
            <person name="Haerty W."/>
            <person name="Hahn M.W."/>
            <person name="Halligan D.L."/>
            <person name="Halpern A.L."/>
            <person name="Halter G.M."/>
            <person name="Han M.V."/>
            <person name="Heger A."/>
            <person name="Hillier L."/>
            <person name="Hinrichs A.S."/>
            <person name="Holmes I."/>
            <person name="Hoskins R.A."/>
            <person name="Hubisz M.J."/>
            <person name="Hultmark D."/>
            <person name="Huntley M.A."/>
            <person name="Jaffe D.B."/>
            <person name="Jagadeeshan S."/>
            <person name="Jeck W.R."/>
            <person name="Johnson J."/>
            <person name="Jones C.D."/>
            <person name="Jordan W.C."/>
            <person name="Karpen G.H."/>
            <person name="Kataoka E."/>
            <person name="Keightley P.D."/>
            <person name="Kheradpour P."/>
            <person name="Kirkness E.F."/>
            <person name="Koerich L.B."/>
            <person name="Kristiansen K."/>
            <person name="Kudrna D."/>
            <person name="Kulathinal R.J."/>
            <person name="Kumar S."/>
            <person name="Kwok R."/>
            <person name="Lander E."/>
            <person name="Langley C.H."/>
            <person name="Lapoint R."/>
            <person name="Lazzaro B.P."/>
            <person name="Lee S.J."/>
            <person name="Levesque L."/>
            <person name="Li R."/>
            <person name="Lin C.F."/>
            <person name="Lin M.F."/>
            <person name="Lindblad-Toh K."/>
            <person name="Llopart A."/>
            <person name="Long M."/>
            <person name="Low L."/>
            <person name="Lozovsky E."/>
            <person name="Lu J."/>
            <person name="Luo M."/>
            <person name="Machado C.A."/>
            <person name="Makalowski W."/>
            <person name="Marzo M."/>
            <person name="Matsuda M."/>
            <person name="Matzkin L."/>
            <person name="McAllister B."/>
            <person name="McBride C.S."/>
            <person name="McKernan B."/>
            <person name="McKernan K."/>
            <person name="Mendez-Lago M."/>
            <person name="Minx P."/>
            <person name="Mollenhauer M.U."/>
            <person name="Montooth K."/>
            <person name="Mount S.M."/>
            <person name="Mu X."/>
            <person name="Myers E."/>
            <person name="Negre B."/>
            <person name="Newfeld S."/>
            <person name="Nielsen R."/>
            <person name="Noor M.A."/>
            <person name="O'Grady P."/>
            <person name="Pachter L."/>
            <person name="Papaceit M."/>
            <person name="Parisi M.J."/>
            <person name="Parisi M."/>
            <person name="Parts L."/>
            <person name="Pedersen J.S."/>
            <person name="Pesole G."/>
            <person name="Phillippy A.M."/>
            <person name="Ponting C.P."/>
            <person name="Pop M."/>
            <person name="Porcelli D."/>
            <person name="Powell J.R."/>
            <person name="Prohaska S."/>
            <person name="Pruitt K."/>
            <person name="Puig M."/>
            <person name="Quesneville H."/>
            <person name="Ram K.R."/>
            <person name="Rand D."/>
            <person name="Rasmussen M.D."/>
            <person name="Reed L.K."/>
            <person name="Reenan R."/>
            <person name="Reily A."/>
            <person name="Remington K.A."/>
            <person name="Rieger T.T."/>
            <person name="Ritchie M.G."/>
            <person name="Robin C."/>
            <person name="Rogers Y.H."/>
            <person name="Rohde C."/>
            <person name="Rozas J."/>
            <person name="Rubenfield M.J."/>
            <person name="Ruiz A."/>
            <person name="Russo S."/>
            <person name="Salzberg S.L."/>
            <person name="Sanchez-Gracia A."/>
            <person name="Saranga D.J."/>
            <person name="Sato H."/>
            <person name="Schaeffer S.W."/>
            <person name="Schatz M.C."/>
            <person name="Schlenke T."/>
            <person name="Schwartz R."/>
            <person name="Segarra C."/>
            <person name="Singh R.S."/>
            <person name="Sirot L."/>
            <person name="Sirota M."/>
            <person name="Sisneros N.B."/>
            <person name="Smith C.D."/>
            <person name="Smith T.F."/>
            <person name="Spieth J."/>
            <person name="Stage D.E."/>
            <person name="Stark A."/>
            <person name="Stephan W."/>
            <person name="Strausberg R.L."/>
            <person name="Strempel S."/>
            <person name="Sturgill D."/>
            <person name="Sutton G."/>
            <person name="Sutton G.G."/>
            <person name="Tao W."/>
            <person name="Teichmann S."/>
            <person name="Tobari Y.N."/>
            <person name="Tomimura Y."/>
            <person name="Tsolas J.M."/>
            <person name="Valente V.L."/>
            <person name="Venter E."/>
            <person name="Venter J.C."/>
            <person name="Vicario S."/>
            <person name="Vieira F.G."/>
            <person name="Vilella A.J."/>
            <person name="Villasante A."/>
            <person name="Walenz B."/>
            <person name="Wang J."/>
            <person name="Wasserman M."/>
            <person name="Watts T."/>
            <person name="Wilson D."/>
            <person name="Wilson R.K."/>
            <person name="Wing R.A."/>
            <person name="Wolfner M.F."/>
            <person name="Wong A."/>
            <person name="Wong G.K."/>
            <person name="Wu C.I."/>
            <person name="Wu G."/>
            <person name="Yamamoto D."/>
            <person name="Yang H.P."/>
            <person name="Yang S.P."/>
            <person name="Yorke J.A."/>
            <person name="Yoshida K."/>
            <person name="Zdobnov E."/>
            <person name="Zhang P."/>
            <person name="Zhang Y."/>
            <person name="Zimin A.V."/>
            <person name="Baldwin J."/>
            <person name="Abdouelleil A."/>
            <person name="Abdulkadir J."/>
            <person name="Abebe A."/>
            <person name="Abera B."/>
            <person name="Abreu J."/>
            <person name="Acer S.C."/>
            <person name="Aftuck L."/>
            <person name="Alexander A."/>
            <person name="An P."/>
            <person name="Anderson E."/>
            <person name="Anderson S."/>
            <person name="Arachi H."/>
            <person name="Azer M."/>
            <person name="Bachantsang P."/>
            <person name="Barry A."/>
            <person name="Bayul T."/>
            <person name="Berlin A."/>
            <person name="Bessette D."/>
            <person name="Bloom T."/>
            <person name="Blye J."/>
            <person name="Boguslavskiy L."/>
            <person name="Bonnet C."/>
            <person name="Boukhgalter B."/>
            <person name="Bourzgui I."/>
            <person name="Brown A."/>
            <person name="Cahill P."/>
            <person name="Channer S."/>
            <person name="Cheshatsang Y."/>
            <person name="Chuda L."/>
            <person name="Citroen M."/>
            <person name="Collymore A."/>
            <person name="Cooke P."/>
            <person name="Costello M."/>
            <person name="D'Aco K."/>
            <person name="Daza R."/>
            <person name="De Haan G."/>
            <person name="DeGray S."/>
            <person name="DeMaso C."/>
            <person name="Dhargay N."/>
            <person name="Dooley K."/>
            <person name="Dooley E."/>
            <person name="Doricent M."/>
            <person name="Dorje P."/>
            <person name="Dorjee K."/>
            <person name="Dupes A."/>
            <person name="Elong R."/>
            <person name="Falk J."/>
            <person name="Farina A."/>
            <person name="Faro S."/>
            <person name="Ferguson D."/>
            <person name="Fisher S."/>
            <person name="Foley C.D."/>
            <person name="Franke A."/>
            <person name="Friedrich D."/>
            <person name="Gadbois L."/>
            <person name="Gearin G."/>
            <person name="Gearin C.R."/>
            <person name="Giannoukos G."/>
            <person name="Goode T."/>
            <person name="Graham J."/>
            <person name="Grandbois E."/>
            <person name="Grewal S."/>
            <person name="Gyaltsen K."/>
            <person name="Hafez N."/>
            <person name="Hagos B."/>
            <person name="Hall J."/>
            <person name="Henson C."/>
            <person name="Hollinger A."/>
            <person name="Honan T."/>
            <person name="Huard M.D."/>
            <person name="Hughes L."/>
            <person name="Hurhula B."/>
            <person name="Husby M.E."/>
            <person name="Kamat A."/>
            <person name="Kanga B."/>
            <person name="Kashin S."/>
            <person name="Khazanovich D."/>
            <person name="Kisner P."/>
            <person name="Lance K."/>
            <person name="Lara M."/>
            <person name="Lee W."/>
            <person name="Lennon N."/>
            <person name="Letendre F."/>
            <person name="LeVine R."/>
            <person name="Lipovsky A."/>
            <person name="Liu X."/>
            <person name="Liu J."/>
            <person name="Liu S."/>
            <person name="Lokyitsang T."/>
            <person name="Lokyitsang Y."/>
            <person name="Lubonja R."/>
            <person name="Lui A."/>
            <person name="MacDonald P."/>
            <person name="Magnisalis V."/>
            <person name="Maru K."/>
            <person name="Matthews C."/>
            <person name="McCusker W."/>
            <person name="McDonough S."/>
            <person name="Mehta T."/>
            <person name="Meldrim J."/>
            <person name="Meneus L."/>
            <person name="Mihai O."/>
            <person name="Mihalev A."/>
            <person name="Mihova T."/>
            <person name="Mittelman R."/>
            <person name="Mlenga V."/>
            <person name="Montmayeur A."/>
            <person name="Mulrain L."/>
            <person name="Navidi A."/>
            <person name="Naylor J."/>
            <person name="Negash T."/>
            <person name="Nguyen T."/>
            <person name="Nguyen N."/>
            <person name="Nicol R."/>
            <person name="Norbu C."/>
            <person name="Norbu N."/>
            <person name="Novod N."/>
            <person name="O'Neill B."/>
            <person name="Osman S."/>
            <person name="Markiewicz E."/>
            <person name="Oyono O.L."/>
            <person name="Patti C."/>
            <person name="Phunkhang P."/>
            <person name="Pierre F."/>
            <person name="Priest M."/>
            <person name="Raghuraman S."/>
            <person name="Rege F."/>
            <person name="Reyes R."/>
            <person name="Rise C."/>
            <person name="Rogov P."/>
            <person name="Ross K."/>
            <person name="Ryan E."/>
            <person name="Settipalli S."/>
            <person name="Shea T."/>
            <person name="Sherpa N."/>
            <person name="Shi L."/>
            <person name="Shih D."/>
            <person name="Sparrow T."/>
            <person name="Spaulding J."/>
            <person name="Stalker J."/>
            <person name="Stange-Thomann N."/>
            <person name="Stavropoulos S."/>
            <person name="Stone C."/>
            <person name="Strader C."/>
            <person name="Tesfaye S."/>
            <person name="Thomson T."/>
            <person name="Thoulutsang Y."/>
            <person name="Thoulutsang D."/>
            <person name="Topham K."/>
            <person name="Topping I."/>
            <person name="Tsamla T."/>
            <person name="Vassiliev H."/>
            <person name="Vo A."/>
            <person name="Wangchuk T."/>
            <person name="Wangdi T."/>
            <person name="Weiand M."/>
            <person name="Wilkinson J."/>
            <person name="Wilson A."/>
            <person name="Yadav S."/>
            <person name="Young G."/>
            <person name="Yu Q."/>
            <person name="Zembek L."/>
            <person name="Zhong D."/>
            <person name="Zimmer A."/>
            <person name="Zwirko Z."/>
            <person name="Jaffe D.B."/>
            <person name="Alvarez P."/>
            <person name="Brockman W."/>
            <person name="Butler J."/>
            <person name="Chin C."/>
            <person name="Gnerre S."/>
            <person name="Grabherr M."/>
            <person name="Kleber M."/>
            <person name="Mauceli E."/>
            <person name="MacCallum I."/>
        </authorList>
    </citation>
    <scope>NUCLEOTIDE SEQUENCE [LARGE SCALE GENOMIC DNA]</scope>
    <source>
        <strain evidence="4">Tucson 14030-0811.24</strain>
    </source>
</reference>
<sequence>MTMIPLSNMFVARSVSGRRLASFRMPLAFHPEIAHSSLVFVDEVRRFIQDCLSRVGVPSIKLRCISDFLVAADYRGIYGSGLNRLEIYLNDLHHRYVRIDADPVVISETPVVAHVSGNGALGVIVGNFCMDLAVEKARRSGLGLVVAKQSQHFGMAAWYAFRAMSNGFAGLVLSNAAPLMVPPGSQESVMGANCLAFGVKGKNTHFMLDMATSAKDIGSIEWAFMKNDYIPHNWAADECGVSTCFPSLALSAQRLFPAGDHKGFCLAALIDVLCGVMSGSNYATRIPRWNVECQQGNPNLGQIFLALDPCYFIPDFMERLDDFNSRIKNSRPKDKMHPIRLPGELEKLHMDYVDDLRALPYPNILLAKYKVIADMLCVKPIQLAFGSCPARKKCFT</sequence>
<name>B4MMX2_DROWI</name>
<dbReference type="eggNOG" id="ENOG502QRW5">
    <property type="taxonomic scope" value="Eukaryota"/>
</dbReference>
<evidence type="ECO:0000256" key="1">
    <source>
        <dbReference type="ARBA" id="ARBA00006056"/>
    </source>
</evidence>
<dbReference type="EMBL" id="CH963847">
    <property type="protein sequence ID" value="EDW73528.2"/>
    <property type="molecule type" value="Genomic_DNA"/>
</dbReference>
<dbReference type="Gene3D" id="3.30.1370.60">
    <property type="entry name" value="Hypothetical oxidoreductase yiak, domain 2"/>
    <property type="match status" value="1"/>
</dbReference>
<dbReference type="SUPFAM" id="SSF89733">
    <property type="entry name" value="L-sulfolactate dehydrogenase-like"/>
    <property type="match status" value="1"/>
</dbReference>
<dbReference type="AlphaFoldDB" id="B4MMX2"/>
<dbReference type="PANTHER" id="PTHR11091:SF0">
    <property type="entry name" value="MALATE DEHYDROGENASE"/>
    <property type="match status" value="1"/>
</dbReference>
<dbReference type="OrthoDB" id="7881616at2759"/>
<dbReference type="Proteomes" id="UP000007798">
    <property type="component" value="Unassembled WGS sequence"/>
</dbReference>
<protein>
    <submittedName>
        <fullName evidence="3">Uncharacterized protein</fullName>
        <ecNumber evidence="3">1.-.-.-</ecNumber>
    </submittedName>
</protein>
<dbReference type="EC" id="1.-.-.-" evidence="3"/>
<dbReference type="FunCoup" id="B4MMX2">
    <property type="interactions" value="9"/>
</dbReference>